<reference evidence="3" key="1">
    <citation type="submission" date="2021-02" db="EMBL/GenBank/DDBJ databases">
        <authorList>
            <person name="Dougan E. K."/>
            <person name="Rhodes N."/>
            <person name="Thang M."/>
            <person name="Chan C."/>
        </authorList>
    </citation>
    <scope>NUCLEOTIDE SEQUENCE</scope>
</reference>
<protein>
    <submittedName>
        <fullName evidence="3">Uncharacterized protein</fullName>
    </submittedName>
</protein>
<keyword evidence="5" id="KW-1185">Reference proteome</keyword>
<organism evidence="3 4">
    <name type="scientific">Polarella glacialis</name>
    <name type="common">Dinoflagellate</name>
    <dbReference type="NCBI Taxonomy" id="89957"/>
    <lineage>
        <taxon>Eukaryota</taxon>
        <taxon>Sar</taxon>
        <taxon>Alveolata</taxon>
        <taxon>Dinophyceae</taxon>
        <taxon>Suessiales</taxon>
        <taxon>Suessiaceae</taxon>
        <taxon>Polarella</taxon>
    </lineage>
</organism>
<evidence type="ECO:0000313" key="2">
    <source>
        <dbReference type="EMBL" id="CAE8598746.1"/>
    </source>
</evidence>
<evidence type="ECO:0000313" key="4">
    <source>
        <dbReference type="Proteomes" id="UP000626109"/>
    </source>
</evidence>
<dbReference type="Proteomes" id="UP000654075">
    <property type="component" value="Unassembled WGS sequence"/>
</dbReference>
<proteinExistence type="predicted"/>
<evidence type="ECO:0000256" key="1">
    <source>
        <dbReference type="SAM" id="Phobius"/>
    </source>
</evidence>
<keyword evidence="1" id="KW-0472">Membrane</keyword>
<evidence type="ECO:0000313" key="5">
    <source>
        <dbReference type="Proteomes" id="UP000654075"/>
    </source>
</evidence>
<dbReference type="AlphaFoldDB" id="A0A813J6N6"/>
<dbReference type="EMBL" id="CAJNNV010010536">
    <property type="protein sequence ID" value="CAE8598746.1"/>
    <property type="molecule type" value="Genomic_DNA"/>
</dbReference>
<name>A0A813J6N6_POLGL</name>
<sequence length="104" mass="11298">DRNLALLVFAPNQLKSAGEFLAAELGREQAIQIIRKNPGVLSIPPASLKENLGGIVAMADYIGFFADNPLLAKLLLGALGLWAGYFVLYIGIFKPLWESPSRPF</sequence>
<gene>
    <name evidence="2" type="ORF">PGLA1383_LOCUS17147</name>
    <name evidence="3" type="ORF">PGLA2088_LOCUS19070</name>
</gene>
<dbReference type="Proteomes" id="UP000626109">
    <property type="component" value="Unassembled WGS sequence"/>
</dbReference>
<feature type="non-terminal residue" evidence="3">
    <location>
        <position position="1"/>
    </location>
</feature>
<evidence type="ECO:0000313" key="3">
    <source>
        <dbReference type="EMBL" id="CAE8674705.1"/>
    </source>
</evidence>
<comment type="caution">
    <text evidence="3">The sequence shown here is derived from an EMBL/GenBank/DDBJ whole genome shotgun (WGS) entry which is preliminary data.</text>
</comment>
<feature type="transmembrane region" description="Helical" evidence="1">
    <location>
        <begin position="70"/>
        <end position="92"/>
    </location>
</feature>
<keyword evidence="1" id="KW-0812">Transmembrane</keyword>
<accession>A0A813J6N6</accession>
<keyword evidence="1" id="KW-1133">Transmembrane helix</keyword>
<dbReference type="EMBL" id="CAJNNW010024887">
    <property type="protein sequence ID" value="CAE8674705.1"/>
    <property type="molecule type" value="Genomic_DNA"/>
</dbReference>
<dbReference type="OrthoDB" id="427975at2759"/>